<dbReference type="InterPro" id="IPR013185">
    <property type="entry name" value="Transl_elong_KOW-like"/>
</dbReference>
<dbReference type="PANTHER" id="PTHR30053:SF12">
    <property type="entry name" value="ELONGATION FACTOR P (EF-P) FAMILY PROTEIN"/>
    <property type="match status" value="1"/>
</dbReference>
<dbReference type="HAMAP" id="MF_00141">
    <property type="entry name" value="EF_P"/>
    <property type="match status" value="1"/>
</dbReference>
<comment type="pathway">
    <text evidence="2 7">Protein biosynthesis; polypeptide chain elongation.</text>
</comment>
<dbReference type="Pfam" id="PF09285">
    <property type="entry name" value="Elong-fact-P_C"/>
    <property type="match status" value="1"/>
</dbReference>
<dbReference type="PIRSF" id="PIRSF005901">
    <property type="entry name" value="EF-P"/>
    <property type="match status" value="1"/>
</dbReference>
<dbReference type="InterPro" id="IPR008991">
    <property type="entry name" value="Translation_prot_SH3-like_sf"/>
</dbReference>
<dbReference type="SMART" id="SM01185">
    <property type="entry name" value="EFP"/>
    <property type="match status" value="1"/>
</dbReference>
<evidence type="ECO:0000256" key="5">
    <source>
        <dbReference type="ARBA" id="ARBA00022768"/>
    </source>
</evidence>
<evidence type="ECO:0000313" key="12">
    <source>
        <dbReference type="EMBL" id="HDR00277.1"/>
    </source>
</evidence>
<protein>
    <recommendedName>
        <fullName evidence="7 8">Elongation factor P</fullName>
        <shortName evidence="7">EF-P</shortName>
    </recommendedName>
</protein>
<comment type="similarity">
    <text evidence="3 7 9">Belongs to the elongation factor P family.</text>
</comment>
<evidence type="ECO:0000259" key="11">
    <source>
        <dbReference type="SMART" id="SM01185"/>
    </source>
</evidence>
<dbReference type="PROSITE" id="PS01275">
    <property type="entry name" value="EFP"/>
    <property type="match status" value="1"/>
</dbReference>
<dbReference type="CDD" id="cd04470">
    <property type="entry name" value="S1_EF-P_repeat_1"/>
    <property type="match status" value="1"/>
</dbReference>
<evidence type="ECO:0000256" key="3">
    <source>
        <dbReference type="ARBA" id="ARBA00009479"/>
    </source>
</evidence>
<feature type="domain" description="Translation elongation factor P/YeiP central" evidence="11">
    <location>
        <begin position="67"/>
        <end position="121"/>
    </location>
</feature>
<dbReference type="InterPro" id="IPR012340">
    <property type="entry name" value="NA-bd_OB-fold"/>
</dbReference>
<gene>
    <name evidence="7 12" type="primary">efp</name>
    <name evidence="12" type="ORF">ENN51_08360</name>
</gene>
<dbReference type="NCBIfam" id="NF001810">
    <property type="entry name" value="PRK00529.1"/>
    <property type="match status" value="1"/>
</dbReference>
<dbReference type="Pfam" id="PF08207">
    <property type="entry name" value="EFP_N"/>
    <property type="match status" value="1"/>
</dbReference>
<dbReference type="InterPro" id="IPR001059">
    <property type="entry name" value="Transl_elong_P/YeiP_cen"/>
</dbReference>
<dbReference type="Proteomes" id="UP000885672">
    <property type="component" value="Unassembled WGS sequence"/>
</dbReference>
<evidence type="ECO:0000256" key="2">
    <source>
        <dbReference type="ARBA" id="ARBA00004815"/>
    </source>
</evidence>
<evidence type="ECO:0000256" key="6">
    <source>
        <dbReference type="ARBA" id="ARBA00022917"/>
    </source>
</evidence>
<dbReference type="AlphaFoldDB" id="A0A7V0T7I9"/>
<dbReference type="FunFam" id="2.40.50.140:FF:000004">
    <property type="entry name" value="Elongation factor P"/>
    <property type="match status" value="1"/>
</dbReference>
<proteinExistence type="inferred from homology"/>
<dbReference type="InterPro" id="IPR011768">
    <property type="entry name" value="Transl_elongation_fac_P"/>
</dbReference>
<name>A0A7V0T7I9_UNCW3</name>
<dbReference type="GO" id="GO:0005829">
    <property type="term" value="C:cytosol"/>
    <property type="evidence" value="ECO:0007669"/>
    <property type="project" value="UniProtKB-ARBA"/>
</dbReference>
<evidence type="ECO:0000259" key="10">
    <source>
        <dbReference type="SMART" id="SM00841"/>
    </source>
</evidence>
<dbReference type="Gene3D" id="2.30.30.30">
    <property type="match status" value="1"/>
</dbReference>
<dbReference type="Gene3D" id="2.40.50.140">
    <property type="entry name" value="Nucleic acid-binding proteins"/>
    <property type="match status" value="2"/>
</dbReference>
<dbReference type="InterPro" id="IPR020599">
    <property type="entry name" value="Transl_elong_fac_P/YeiP"/>
</dbReference>
<dbReference type="GO" id="GO:0043043">
    <property type="term" value="P:peptide biosynthetic process"/>
    <property type="evidence" value="ECO:0007669"/>
    <property type="project" value="InterPro"/>
</dbReference>
<reference evidence="12" key="1">
    <citation type="journal article" date="2020" name="mSystems">
        <title>Genome- and Community-Level Interaction Insights into Carbon Utilization and Element Cycling Functions of Hydrothermarchaeota in Hydrothermal Sediment.</title>
        <authorList>
            <person name="Zhou Z."/>
            <person name="Liu Y."/>
            <person name="Xu W."/>
            <person name="Pan J."/>
            <person name="Luo Z.H."/>
            <person name="Li M."/>
        </authorList>
    </citation>
    <scope>NUCLEOTIDE SEQUENCE [LARGE SCALE GENOMIC DNA]</scope>
    <source>
        <strain evidence="12">SpSt-1182</strain>
    </source>
</reference>
<dbReference type="Pfam" id="PF01132">
    <property type="entry name" value="EFP"/>
    <property type="match status" value="1"/>
</dbReference>
<accession>A0A7V0T7I9</accession>
<comment type="function">
    <text evidence="7">Involved in peptide bond synthesis. Stimulates efficient translation and peptide-bond synthesis on native or reconstituted 70S ribosomes in vitro. Probably functions indirectly by altering the affinity of the ribosome for aminoacyl-tRNA, thus increasing their reactivity as acceptors for peptidyl transferase.</text>
</comment>
<dbReference type="InterPro" id="IPR013852">
    <property type="entry name" value="Transl_elong_P/YeiP_CS"/>
</dbReference>
<dbReference type="GO" id="GO:0003746">
    <property type="term" value="F:translation elongation factor activity"/>
    <property type="evidence" value="ECO:0007669"/>
    <property type="project" value="UniProtKB-UniRule"/>
</dbReference>
<comment type="subcellular location">
    <subcellularLocation>
        <location evidence="1 7">Cytoplasm</location>
    </subcellularLocation>
</comment>
<dbReference type="InterPro" id="IPR015365">
    <property type="entry name" value="Elong-fact-P_C"/>
</dbReference>
<evidence type="ECO:0000256" key="1">
    <source>
        <dbReference type="ARBA" id="ARBA00004496"/>
    </source>
</evidence>
<organism evidence="12">
    <name type="scientific">candidate division WOR-3 bacterium</name>
    <dbReference type="NCBI Taxonomy" id="2052148"/>
    <lineage>
        <taxon>Bacteria</taxon>
        <taxon>Bacteria division WOR-3</taxon>
    </lineage>
</organism>
<dbReference type="SMART" id="SM00841">
    <property type="entry name" value="Elong-fact-P_C"/>
    <property type="match status" value="1"/>
</dbReference>
<comment type="caution">
    <text evidence="12">The sequence shown here is derived from an EMBL/GenBank/DDBJ whole genome shotgun (WGS) entry which is preliminary data.</text>
</comment>
<dbReference type="SUPFAM" id="SSF50249">
    <property type="entry name" value="Nucleic acid-binding proteins"/>
    <property type="match status" value="2"/>
</dbReference>
<keyword evidence="4 7" id="KW-0963">Cytoplasm</keyword>
<dbReference type="EMBL" id="DSBX01000322">
    <property type="protein sequence ID" value="HDR00277.1"/>
    <property type="molecule type" value="Genomic_DNA"/>
</dbReference>
<sequence>MITPNEFRAGSLIKYRDGIYEVMSYQRSRTAQRRARVQARIRNVDTGALLDESFESELKLEEAEMERRKSQYMYADDIGYHFMDLASYDQFALPAEMVGDKKYYLTDGCEVDIVYIDGTARTFQPPMFVVLEVAETEPNFKGDTATGGGKPATLSTGLVVTVPFFVKVGDRVKVDSRNNSYVERA</sequence>
<feature type="domain" description="Elongation factor P C-terminal" evidence="10">
    <location>
        <begin position="129"/>
        <end position="184"/>
    </location>
</feature>
<dbReference type="CDD" id="cd05794">
    <property type="entry name" value="S1_EF-P_repeat_2"/>
    <property type="match status" value="1"/>
</dbReference>
<evidence type="ECO:0000256" key="4">
    <source>
        <dbReference type="ARBA" id="ARBA00022490"/>
    </source>
</evidence>
<evidence type="ECO:0000256" key="9">
    <source>
        <dbReference type="RuleBase" id="RU004389"/>
    </source>
</evidence>
<dbReference type="UniPathway" id="UPA00345"/>
<dbReference type="SUPFAM" id="SSF50104">
    <property type="entry name" value="Translation proteins SH3-like domain"/>
    <property type="match status" value="1"/>
</dbReference>
<dbReference type="NCBIfam" id="TIGR00038">
    <property type="entry name" value="efp"/>
    <property type="match status" value="1"/>
</dbReference>
<dbReference type="PANTHER" id="PTHR30053">
    <property type="entry name" value="ELONGATION FACTOR P"/>
    <property type="match status" value="1"/>
</dbReference>
<keyword evidence="5 7" id="KW-0251">Elongation factor</keyword>
<dbReference type="InterPro" id="IPR014722">
    <property type="entry name" value="Rib_uL2_dom2"/>
</dbReference>
<evidence type="ECO:0000256" key="8">
    <source>
        <dbReference type="NCBIfam" id="TIGR00038"/>
    </source>
</evidence>
<evidence type="ECO:0000256" key="7">
    <source>
        <dbReference type="HAMAP-Rule" id="MF_00141"/>
    </source>
</evidence>
<keyword evidence="6 7" id="KW-0648">Protein biosynthesis</keyword>